<feature type="compositionally biased region" description="Low complexity" evidence="13">
    <location>
        <begin position="648"/>
        <end position="661"/>
    </location>
</feature>
<keyword evidence="11" id="KW-0539">Nucleus</keyword>
<evidence type="ECO:0000313" key="16">
    <source>
        <dbReference type="EMBL" id="CAG9807850.1"/>
    </source>
</evidence>
<protein>
    <recommendedName>
        <fullName evidence="11">ATP-dependent DNA helicase</fullName>
        <ecNumber evidence="11">5.6.2.4</ecNumber>
    </recommendedName>
</protein>
<dbReference type="InterPro" id="IPR004589">
    <property type="entry name" value="DNA_helicase_ATP-dep_RecQ"/>
</dbReference>
<dbReference type="Pfam" id="PF00271">
    <property type="entry name" value="Helicase_C"/>
    <property type="match status" value="1"/>
</dbReference>
<feature type="domain" description="Helicase ATP-binding" evidence="14">
    <location>
        <begin position="88"/>
        <end position="267"/>
    </location>
</feature>
<evidence type="ECO:0000259" key="15">
    <source>
        <dbReference type="PROSITE" id="PS51194"/>
    </source>
</evidence>
<dbReference type="Pfam" id="PF00270">
    <property type="entry name" value="DEAD"/>
    <property type="match status" value="1"/>
</dbReference>
<dbReference type="SUPFAM" id="SSF52540">
    <property type="entry name" value="P-loop containing nucleoside triphosphate hydrolases"/>
    <property type="match status" value="1"/>
</dbReference>
<dbReference type="InterPro" id="IPR027417">
    <property type="entry name" value="P-loop_NTPase"/>
</dbReference>
<dbReference type="CDD" id="cd18015">
    <property type="entry name" value="DEXHc_RecQ1"/>
    <property type="match status" value="1"/>
</dbReference>
<dbReference type="GO" id="GO:0009378">
    <property type="term" value="F:four-way junction helicase activity"/>
    <property type="evidence" value="ECO:0007669"/>
    <property type="project" value="TreeGrafter"/>
</dbReference>
<evidence type="ECO:0000256" key="1">
    <source>
        <dbReference type="ARBA" id="ARBA00005446"/>
    </source>
</evidence>
<feature type="compositionally biased region" description="Basic and acidic residues" evidence="13">
    <location>
        <begin position="709"/>
        <end position="724"/>
    </location>
</feature>
<evidence type="ECO:0000256" key="4">
    <source>
        <dbReference type="ARBA" id="ARBA00022801"/>
    </source>
</evidence>
<feature type="region of interest" description="Disordered" evidence="13">
    <location>
        <begin position="606"/>
        <end position="785"/>
    </location>
</feature>
<evidence type="ECO:0000256" key="11">
    <source>
        <dbReference type="RuleBase" id="RU364117"/>
    </source>
</evidence>
<keyword evidence="7" id="KW-0238">DNA-binding</keyword>
<comment type="subcellular location">
    <subcellularLocation>
        <location evidence="11">Nucleus</location>
    </subcellularLocation>
</comment>
<comment type="similarity">
    <text evidence="1 11">Belongs to the helicase family. RecQ subfamily.</text>
</comment>
<feature type="coiled-coil region" evidence="12">
    <location>
        <begin position="8"/>
        <end position="49"/>
    </location>
</feature>
<dbReference type="GO" id="GO:0046872">
    <property type="term" value="F:metal ion binding"/>
    <property type="evidence" value="ECO:0007669"/>
    <property type="project" value="UniProtKB-KW"/>
</dbReference>
<keyword evidence="12" id="KW-0175">Coiled coil</keyword>
<dbReference type="Gene3D" id="1.10.10.10">
    <property type="entry name" value="Winged helix-like DNA-binding domain superfamily/Winged helix DNA-binding domain"/>
    <property type="match status" value="1"/>
</dbReference>
<evidence type="ECO:0000256" key="12">
    <source>
        <dbReference type="SAM" id="Coils"/>
    </source>
</evidence>
<evidence type="ECO:0000256" key="8">
    <source>
        <dbReference type="ARBA" id="ARBA00023235"/>
    </source>
</evidence>
<keyword evidence="17" id="KW-1185">Reference proteome</keyword>
<evidence type="ECO:0000259" key="14">
    <source>
        <dbReference type="PROSITE" id="PS51192"/>
    </source>
</evidence>
<dbReference type="AlphaFoldDB" id="A0A9N9S3C4"/>
<evidence type="ECO:0000256" key="2">
    <source>
        <dbReference type="ARBA" id="ARBA00022723"/>
    </source>
</evidence>
<keyword evidence="2" id="KW-0479">Metal-binding</keyword>
<dbReference type="SMART" id="SM00490">
    <property type="entry name" value="HELICc"/>
    <property type="match status" value="1"/>
</dbReference>
<dbReference type="OrthoDB" id="10261556at2759"/>
<keyword evidence="3 11" id="KW-0547">Nucleotide-binding</keyword>
<accession>A0A9N9S3C4</accession>
<dbReference type="PROSITE" id="PS51192">
    <property type="entry name" value="HELICASE_ATP_BIND_1"/>
    <property type="match status" value="1"/>
</dbReference>
<evidence type="ECO:0000256" key="5">
    <source>
        <dbReference type="ARBA" id="ARBA00022806"/>
    </source>
</evidence>
<dbReference type="GO" id="GO:0005634">
    <property type="term" value="C:nucleus"/>
    <property type="evidence" value="ECO:0007669"/>
    <property type="project" value="UniProtKB-SubCell"/>
</dbReference>
<dbReference type="EMBL" id="OU895879">
    <property type="protein sequence ID" value="CAG9807850.1"/>
    <property type="molecule type" value="Genomic_DNA"/>
</dbReference>
<dbReference type="GO" id="GO:0005524">
    <property type="term" value="F:ATP binding"/>
    <property type="evidence" value="ECO:0007669"/>
    <property type="project" value="UniProtKB-KW"/>
</dbReference>
<dbReference type="GO" id="GO:0005737">
    <property type="term" value="C:cytoplasm"/>
    <property type="evidence" value="ECO:0007669"/>
    <property type="project" value="TreeGrafter"/>
</dbReference>
<dbReference type="Proteomes" id="UP001153620">
    <property type="component" value="Chromosome 3"/>
</dbReference>
<evidence type="ECO:0000256" key="3">
    <source>
        <dbReference type="ARBA" id="ARBA00022741"/>
    </source>
</evidence>
<evidence type="ECO:0000256" key="13">
    <source>
        <dbReference type="SAM" id="MobiDB-lite"/>
    </source>
</evidence>
<dbReference type="GO" id="GO:0005694">
    <property type="term" value="C:chromosome"/>
    <property type="evidence" value="ECO:0007669"/>
    <property type="project" value="TreeGrafter"/>
</dbReference>
<dbReference type="Pfam" id="PF16124">
    <property type="entry name" value="RecQ_Zn_bind"/>
    <property type="match status" value="1"/>
</dbReference>
<keyword evidence="8" id="KW-0413">Isomerase</keyword>
<dbReference type="Gene3D" id="3.40.50.300">
    <property type="entry name" value="P-loop containing nucleotide triphosphate hydrolases"/>
    <property type="match status" value="2"/>
</dbReference>
<dbReference type="GO" id="GO:0000724">
    <property type="term" value="P:double-strand break repair via homologous recombination"/>
    <property type="evidence" value="ECO:0007669"/>
    <property type="project" value="TreeGrafter"/>
</dbReference>
<comment type="catalytic activity">
    <reaction evidence="10 11">
        <text>ATP + H2O = ADP + phosphate + H(+)</text>
        <dbReference type="Rhea" id="RHEA:13065"/>
        <dbReference type="ChEBI" id="CHEBI:15377"/>
        <dbReference type="ChEBI" id="CHEBI:15378"/>
        <dbReference type="ChEBI" id="CHEBI:30616"/>
        <dbReference type="ChEBI" id="CHEBI:43474"/>
        <dbReference type="ChEBI" id="CHEBI:456216"/>
    </reaction>
</comment>
<dbReference type="InterPro" id="IPR036388">
    <property type="entry name" value="WH-like_DNA-bd_sf"/>
</dbReference>
<comment type="catalytic activity">
    <reaction evidence="9 11">
        <text>Couples ATP hydrolysis with the unwinding of duplex DNA by translocating in the 3'-5' direction.</text>
        <dbReference type="EC" id="5.6.2.4"/>
    </reaction>
</comment>
<reference evidence="16" key="1">
    <citation type="submission" date="2022-01" db="EMBL/GenBank/DDBJ databases">
        <authorList>
            <person name="King R."/>
        </authorList>
    </citation>
    <scope>NUCLEOTIDE SEQUENCE</scope>
</reference>
<dbReference type="GO" id="GO:0016787">
    <property type="term" value="F:hydrolase activity"/>
    <property type="evidence" value="ECO:0007669"/>
    <property type="project" value="UniProtKB-KW"/>
</dbReference>
<organism evidence="16 17">
    <name type="scientific">Chironomus riparius</name>
    <dbReference type="NCBI Taxonomy" id="315576"/>
    <lineage>
        <taxon>Eukaryota</taxon>
        <taxon>Metazoa</taxon>
        <taxon>Ecdysozoa</taxon>
        <taxon>Arthropoda</taxon>
        <taxon>Hexapoda</taxon>
        <taxon>Insecta</taxon>
        <taxon>Pterygota</taxon>
        <taxon>Neoptera</taxon>
        <taxon>Endopterygota</taxon>
        <taxon>Diptera</taxon>
        <taxon>Nematocera</taxon>
        <taxon>Chironomoidea</taxon>
        <taxon>Chironomidae</taxon>
        <taxon>Chironominae</taxon>
        <taxon>Chironomus</taxon>
    </lineage>
</organism>
<proteinExistence type="inferred from homology"/>
<keyword evidence="5 11" id="KW-0347">Helicase</keyword>
<dbReference type="InterPro" id="IPR032284">
    <property type="entry name" value="RecQ_Zn-bd"/>
</dbReference>
<keyword evidence="6 11" id="KW-0067">ATP-binding</keyword>
<feature type="compositionally biased region" description="Basic and acidic residues" evidence="13">
    <location>
        <begin position="623"/>
        <end position="633"/>
    </location>
</feature>
<dbReference type="GO" id="GO:0003677">
    <property type="term" value="F:DNA binding"/>
    <property type="evidence" value="ECO:0007669"/>
    <property type="project" value="UniProtKB-KW"/>
</dbReference>
<evidence type="ECO:0000256" key="6">
    <source>
        <dbReference type="ARBA" id="ARBA00022840"/>
    </source>
</evidence>
<keyword evidence="4 11" id="KW-0378">Hydrolase</keyword>
<feature type="compositionally biased region" description="Low complexity" evidence="13">
    <location>
        <begin position="694"/>
        <end position="708"/>
    </location>
</feature>
<gene>
    <name evidence="16" type="ORF">CHIRRI_LOCUS10696</name>
</gene>
<dbReference type="PROSITE" id="PS51194">
    <property type="entry name" value="HELICASE_CTER"/>
    <property type="match status" value="1"/>
</dbReference>
<dbReference type="InterPro" id="IPR001650">
    <property type="entry name" value="Helicase_C-like"/>
</dbReference>
<evidence type="ECO:0000256" key="10">
    <source>
        <dbReference type="ARBA" id="ARBA00049360"/>
    </source>
</evidence>
<sequence>MRNDDDRINEINGRLKDIDEQLDRLKNLKQKLLAEKEKLTDKKNFEKSEKLSQTEWQNETYSWSKNVREILKSSFNIEKLRSMQLQTINATLSKHDLIYVAPTGAGKSLTYQLPALVDKGITLVVSPLISLMEDQLHSLKKRGIPAKMLSANSTKEETKIIHTILEDPLFSTSDQMKLLYVTPERMSKSKRFMQALQKCYHNAKLDRIAIDEIHSVSVLGHDFRPDYKFLGNMKTLFPNTPILGVTATASRKVLIDIQKILNIRGCIIFNSPFNRPNLYYHVIDKPSENEACYDKIADLLSNRYEGKSGIIYTFSIKDTETLTNELLKRDIKVRPYHAQLDAAERSKYYHQWMENKIQAVVATIAFGLGIDKQDVRFVIHHTMSKSMENFYQESGRCGRDGKYAESILMYRMADMFKISCMTFVESDGLKNAYSMINYAINSKKCRRDQFAKHFTEVWNDKNCGKMCDCCFHKKDVRVVKPPEIDIVEHYRSLLKILDKAKSTDTKLTALKLLDAWFQKGTKSARVDNMPPPNIDRFYGEQILVYLIINDYLREDFHYTAYSTNSYIVQGPKVPTDNDIEFNPSRVYELPPLQKLKSYFEDFNETKTPRRKSLNNDHYQFPQNKRETSNHSRDYSSYNKFAGSHRENSNLNRSYNNNYRNNFPTTSHSSYDHRDNFNHNSSNFRYNKKPRFDTSRSTSRSSYASSRSSSNDRHSFSNRSRHNDNNFKANHSNRKRRYSDDNLNKSRKNSRSSNAESHTKISSTVNSNDEDVIIVEPKKPTPINID</sequence>
<dbReference type="InterPro" id="IPR014001">
    <property type="entry name" value="Helicase_ATP-bd"/>
</dbReference>
<dbReference type="InterPro" id="IPR011545">
    <property type="entry name" value="DEAD/DEAH_box_helicase_dom"/>
</dbReference>
<evidence type="ECO:0000313" key="17">
    <source>
        <dbReference type="Proteomes" id="UP001153620"/>
    </source>
</evidence>
<dbReference type="PANTHER" id="PTHR13710:SF105">
    <property type="entry name" value="ATP-DEPENDENT DNA HELICASE Q1"/>
    <property type="match status" value="1"/>
</dbReference>
<dbReference type="SMART" id="SM00487">
    <property type="entry name" value="DEXDc"/>
    <property type="match status" value="1"/>
</dbReference>
<dbReference type="NCBIfam" id="TIGR00614">
    <property type="entry name" value="recQ_fam"/>
    <property type="match status" value="1"/>
</dbReference>
<evidence type="ECO:0000256" key="9">
    <source>
        <dbReference type="ARBA" id="ARBA00034617"/>
    </source>
</evidence>
<feature type="domain" description="Helicase C-terminal" evidence="15">
    <location>
        <begin position="295"/>
        <end position="444"/>
    </location>
</feature>
<reference evidence="16" key="2">
    <citation type="submission" date="2022-10" db="EMBL/GenBank/DDBJ databases">
        <authorList>
            <consortium name="ENA_rothamsted_submissions"/>
            <consortium name="culmorum"/>
            <person name="King R."/>
        </authorList>
    </citation>
    <scope>NUCLEOTIDE SEQUENCE</scope>
</reference>
<dbReference type="EC" id="5.6.2.4" evidence="11"/>
<evidence type="ECO:0000256" key="7">
    <source>
        <dbReference type="ARBA" id="ARBA00023125"/>
    </source>
</evidence>
<dbReference type="PANTHER" id="PTHR13710">
    <property type="entry name" value="DNA HELICASE RECQ FAMILY MEMBER"/>
    <property type="match status" value="1"/>
</dbReference>
<dbReference type="GO" id="GO:0043138">
    <property type="term" value="F:3'-5' DNA helicase activity"/>
    <property type="evidence" value="ECO:0007669"/>
    <property type="project" value="UniProtKB-EC"/>
</dbReference>
<name>A0A9N9S3C4_9DIPT</name>